<dbReference type="InterPro" id="IPR000241">
    <property type="entry name" value="RlmKL-like_Mtase"/>
</dbReference>
<name>A0ABR8XW47_9BACL</name>
<evidence type="ECO:0000313" key="2">
    <source>
        <dbReference type="EMBL" id="MBD8036171.1"/>
    </source>
</evidence>
<gene>
    <name evidence="2" type="ORF">H9635_05405</name>
</gene>
<reference evidence="2 3" key="1">
    <citation type="submission" date="2020-08" db="EMBL/GenBank/DDBJ databases">
        <title>A Genomic Blueprint of the Chicken Gut Microbiome.</title>
        <authorList>
            <person name="Gilroy R."/>
            <person name="Ravi A."/>
            <person name="Getino M."/>
            <person name="Pursley I."/>
            <person name="Horton D.L."/>
            <person name="Alikhan N.-F."/>
            <person name="Baker D."/>
            <person name="Gharbi K."/>
            <person name="Hall N."/>
            <person name="Watson M."/>
            <person name="Adriaenssens E.M."/>
            <person name="Foster-Nyarko E."/>
            <person name="Jarju S."/>
            <person name="Secka A."/>
            <person name="Antonio M."/>
            <person name="Oren A."/>
            <person name="Chaudhuri R."/>
            <person name="La Ragione R.M."/>
            <person name="Hildebrand F."/>
            <person name="Pallen M.J."/>
        </authorList>
    </citation>
    <scope>NUCLEOTIDE SEQUENCE [LARGE SCALE GENOMIC DNA]</scope>
    <source>
        <strain evidence="2 3">A46</strain>
    </source>
</reference>
<dbReference type="GO" id="GO:0032259">
    <property type="term" value="P:methylation"/>
    <property type="evidence" value="ECO:0007669"/>
    <property type="project" value="UniProtKB-KW"/>
</dbReference>
<dbReference type="Proteomes" id="UP000619101">
    <property type="component" value="Unassembled WGS sequence"/>
</dbReference>
<dbReference type="PANTHER" id="PTHR14911:SF13">
    <property type="entry name" value="TRNA (GUANINE(6)-N2)-METHYLTRANSFERASE THUMP3"/>
    <property type="match status" value="1"/>
</dbReference>
<dbReference type="Pfam" id="PF01170">
    <property type="entry name" value="UPF0020"/>
    <property type="match status" value="1"/>
</dbReference>
<organism evidence="2 3">
    <name type="scientific">Solibacillus faecavium</name>
    <dbReference type="NCBI Taxonomy" id="2762221"/>
    <lineage>
        <taxon>Bacteria</taxon>
        <taxon>Bacillati</taxon>
        <taxon>Bacillota</taxon>
        <taxon>Bacilli</taxon>
        <taxon>Bacillales</taxon>
        <taxon>Caryophanaceae</taxon>
        <taxon>Solibacillus</taxon>
    </lineage>
</organism>
<sequence>MTEMYLYSFAWQKDEYELSRLEMRTFFNFHVEGNVLMSQKKVEPSRSPYMRLRLDILLEGNTFEQLVETAKQLQLGERTFKIHCLNNSRDAIEPALNRTIRNEYMLQLSYAIEAEPDLEQPDIVLGLAIHDGTFYLGELVAGESVWLKHMQKPEMYSTALSTRDARAIVNIAAPYPDGLKIIDPCCGIGTVLVEAMSMGIHIEGRDMNKRVVWGSRINLRHFGYEPNVEIGPIEEADEGYDVAIIDMPYNLFTHISSELQQSIITNARRIAKRVVIVTIETMDDKIHHANLTIKDRAVLKKGKFERQVLICE</sequence>
<accession>A0ABR8XW47</accession>
<dbReference type="GO" id="GO:0008168">
    <property type="term" value="F:methyltransferase activity"/>
    <property type="evidence" value="ECO:0007669"/>
    <property type="project" value="UniProtKB-KW"/>
</dbReference>
<keyword evidence="3" id="KW-1185">Reference proteome</keyword>
<keyword evidence="2" id="KW-0808">Transferase</keyword>
<comment type="caution">
    <text evidence="2">The sequence shown here is derived from an EMBL/GenBank/DDBJ whole genome shotgun (WGS) entry which is preliminary data.</text>
</comment>
<dbReference type="InterPro" id="IPR029063">
    <property type="entry name" value="SAM-dependent_MTases_sf"/>
</dbReference>
<dbReference type="EMBL" id="JACSPZ010000002">
    <property type="protein sequence ID" value="MBD8036171.1"/>
    <property type="molecule type" value="Genomic_DNA"/>
</dbReference>
<proteinExistence type="predicted"/>
<dbReference type="Gene3D" id="3.40.50.150">
    <property type="entry name" value="Vaccinia Virus protein VP39"/>
    <property type="match status" value="1"/>
</dbReference>
<dbReference type="SUPFAM" id="SSF53335">
    <property type="entry name" value="S-adenosyl-L-methionine-dependent methyltransferases"/>
    <property type="match status" value="1"/>
</dbReference>
<protein>
    <submittedName>
        <fullName evidence="2">Methyltransferase domain-containing protein</fullName>
    </submittedName>
</protein>
<dbReference type="RefSeq" id="WP_191699126.1">
    <property type="nucleotide sequence ID" value="NZ_JACSPZ010000002.1"/>
</dbReference>
<feature type="domain" description="Ribosomal RNA large subunit methyltransferase K/L-like methyltransferase" evidence="1">
    <location>
        <begin position="155"/>
        <end position="265"/>
    </location>
</feature>
<keyword evidence="2" id="KW-0489">Methyltransferase</keyword>
<evidence type="ECO:0000313" key="3">
    <source>
        <dbReference type="Proteomes" id="UP000619101"/>
    </source>
</evidence>
<evidence type="ECO:0000259" key="1">
    <source>
        <dbReference type="Pfam" id="PF01170"/>
    </source>
</evidence>
<dbReference type="PANTHER" id="PTHR14911">
    <property type="entry name" value="THUMP DOMAIN-CONTAINING"/>
    <property type="match status" value="1"/>
</dbReference>
<dbReference type="CDD" id="cd02440">
    <property type="entry name" value="AdoMet_MTases"/>
    <property type="match status" value="1"/>
</dbReference>